<keyword evidence="3" id="KW-1134">Transmembrane beta strand</keyword>
<reference evidence="7 8" key="1">
    <citation type="journal article" date="2015" name="Fungal Genet. Biol.">
        <title>Evolution of novel wood decay mechanisms in Agaricales revealed by the genome sequences of Fistulina hepatica and Cylindrobasidium torrendii.</title>
        <authorList>
            <person name="Floudas D."/>
            <person name="Held B.W."/>
            <person name="Riley R."/>
            <person name="Nagy L.G."/>
            <person name="Koehler G."/>
            <person name="Ransdell A.S."/>
            <person name="Younus H."/>
            <person name="Chow J."/>
            <person name="Chiniquy J."/>
            <person name="Lipzen A."/>
            <person name="Tritt A."/>
            <person name="Sun H."/>
            <person name="Haridas S."/>
            <person name="LaButti K."/>
            <person name="Ohm R.A."/>
            <person name="Kues U."/>
            <person name="Blanchette R.A."/>
            <person name="Grigoriev I.V."/>
            <person name="Minto R.E."/>
            <person name="Hibbett D.S."/>
        </authorList>
    </citation>
    <scope>NUCLEOTIDE SEQUENCE [LARGE SCALE GENOMIC DNA]</scope>
    <source>
        <strain evidence="7 8">ATCC 64428</strain>
    </source>
</reference>
<evidence type="ECO:0000313" key="8">
    <source>
        <dbReference type="Proteomes" id="UP000054144"/>
    </source>
</evidence>
<dbReference type="GO" id="GO:0005741">
    <property type="term" value="C:mitochondrial outer membrane"/>
    <property type="evidence" value="ECO:0007669"/>
    <property type="project" value="UniProtKB-SubCell"/>
</dbReference>
<evidence type="ECO:0000256" key="1">
    <source>
        <dbReference type="ARBA" id="ARBA00004374"/>
    </source>
</evidence>
<dbReference type="InterPro" id="IPR039910">
    <property type="entry name" value="D15-like"/>
</dbReference>
<dbReference type="GO" id="GO:0045040">
    <property type="term" value="P:protein insertion into mitochondrial outer membrane"/>
    <property type="evidence" value="ECO:0007669"/>
    <property type="project" value="TreeGrafter"/>
</dbReference>
<evidence type="ECO:0000256" key="3">
    <source>
        <dbReference type="ARBA" id="ARBA00022452"/>
    </source>
</evidence>
<keyword evidence="4" id="KW-0812">Transmembrane</keyword>
<protein>
    <recommendedName>
        <fullName evidence="6">Bacterial surface antigen (D15) domain-containing protein</fullName>
    </recommendedName>
</protein>
<evidence type="ECO:0000259" key="6">
    <source>
        <dbReference type="Pfam" id="PF01103"/>
    </source>
</evidence>
<dbReference type="AlphaFoldDB" id="A0A0D7A2P2"/>
<evidence type="ECO:0000256" key="4">
    <source>
        <dbReference type="ARBA" id="ARBA00022692"/>
    </source>
</evidence>
<name>A0A0D7A2P2_9AGAR</name>
<dbReference type="Pfam" id="PF01103">
    <property type="entry name" value="Omp85"/>
    <property type="match status" value="1"/>
</dbReference>
<comment type="similarity">
    <text evidence="2">Belongs to the SAM50/omp85 family.</text>
</comment>
<evidence type="ECO:0000256" key="2">
    <source>
        <dbReference type="ARBA" id="ARBA00010913"/>
    </source>
</evidence>
<feature type="domain" description="Bacterial surface antigen (D15)" evidence="6">
    <location>
        <begin position="156"/>
        <end position="474"/>
    </location>
</feature>
<keyword evidence="8" id="KW-1185">Reference proteome</keyword>
<gene>
    <name evidence="7" type="ORF">FISHEDRAFT_53949</name>
</gene>
<keyword evidence="5" id="KW-0472">Membrane</keyword>
<dbReference type="PANTHER" id="PTHR12815:SF18">
    <property type="entry name" value="SORTING AND ASSEMBLY MACHINERY COMPONENT 50 HOMOLOG"/>
    <property type="match status" value="1"/>
</dbReference>
<organism evidence="7 8">
    <name type="scientific">Fistulina hepatica ATCC 64428</name>
    <dbReference type="NCBI Taxonomy" id="1128425"/>
    <lineage>
        <taxon>Eukaryota</taxon>
        <taxon>Fungi</taxon>
        <taxon>Dikarya</taxon>
        <taxon>Basidiomycota</taxon>
        <taxon>Agaricomycotina</taxon>
        <taxon>Agaricomycetes</taxon>
        <taxon>Agaricomycetidae</taxon>
        <taxon>Agaricales</taxon>
        <taxon>Fistulinaceae</taxon>
        <taxon>Fistulina</taxon>
    </lineage>
</organism>
<comment type="subcellular location">
    <subcellularLocation>
        <location evidence="1">Mitochondrion outer membrane</location>
        <topology evidence="1">Multi-pass membrane protein</topology>
    </subcellularLocation>
</comment>
<evidence type="ECO:0000256" key="5">
    <source>
        <dbReference type="ARBA" id="ARBA00023136"/>
    </source>
</evidence>
<dbReference type="PANTHER" id="PTHR12815">
    <property type="entry name" value="SORTING AND ASSEMBLY MACHINERY SAMM50 PROTEIN FAMILY MEMBER"/>
    <property type="match status" value="1"/>
</dbReference>
<dbReference type="EMBL" id="KN882115">
    <property type="protein sequence ID" value="KIY43211.1"/>
    <property type="molecule type" value="Genomic_DNA"/>
</dbReference>
<dbReference type="InterPro" id="IPR000184">
    <property type="entry name" value="Bac_surfAg_D15"/>
</dbReference>
<dbReference type="OrthoDB" id="1724197at2759"/>
<accession>A0A0D7A2P2</accession>
<dbReference type="Gene3D" id="2.40.160.50">
    <property type="entry name" value="membrane protein fhac: a member of the omp85/tpsb transporter family"/>
    <property type="match status" value="1"/>
</dbReference>
<sequence length="475" mass="51883">MSTVTSQSEYARFIEWQQHRRKRVTDSQRESAIVHLSDVIKNNMDAPASISSVRIEGADRTRHSFLASLINPRLPHGTVSFEDVLHTTRRISDALHRADLFSRLSARIERARNPAAGPHDVDIVFAAKERGRFVWRSSTEIGNNEGSATSRATVRNLFGGGELFNAQFALGTKTRFSFGATLTAPLGSNLDASAEVGLFRTRNDWTSFASCTEDQRGFRAAYNKGDPKTSTGTHEFAFQVITRHICDLTPSASISIRRCAGQSLKTSISHTYVHDSRDDRLAATRGYYAKITQELAGIGGRDARFYKVSAEGQISRPMWRGLSAALSARGGVLFGLGDAPTYLSDRFQLGGPLSVRGFKSNGLGPRDGADSLGGDVHWSTGLSIVSALPRREHWPVKLHAWTNVGRLDTLQNKQPPSPQNSISHLLSRPSIAAGVGILYNFDPIRFEVNFGVPLTASASDGMNKGLQVGVGLEFL</sequence>
<dbReference type="Proteomes" id="UP000054144">
    <property type="component" value="Unassembled WGS sequence"/>
</dbReference>
<proteinExistence type="inferred from homology"/>
<evidence type="ECO:0000313" key="7">
    <source>
        <dbReference type="EMBL" id="KIY43211.1"/>
    </source>
</evidence>